<dbReference type="Proteomes" id="UP000178892">
    <property type="component" value="Unassembled WGS sequence"/>
</dbReference>
<accession>A0A1F5NU42</accession>
<organism evidence="1 2">
    <name type="scientific">Candidatus Doudnabacteria bacterium RIFCSPHIGHO2_01_FULL_46_24</name>
    <dbReference type="NCBI Taxonomy" id="1817825"/>
    <lineage>
        <taxon>Bacteria</taxon>
        <taxon>Candidatus Doudnaibacteriota</taxon>
    </lineage>
</organism>
<dbReference type="EMBL" id="MFEL01000017">
    <property type="protein sequence ID" value="OGE80850.1"/>
    <property type="molecule type" value="Genomic_DNA"/>
</dbReference>
<name>A0A1F5NU42_9BACT</name>
<protein>
    <recommendedName>
        <fullName evidence="3">CopG family transcriptional regulator</fullName>
    </recommendedName>
</protein>
<proteinExistence type="predicted"/>
<dbReference type="AlphaFoldDB" id="A0A1F5NU42"/>
<evidence type="ECO:0000313" key="1">
    <source>
        <dbReference type="EMBL" id="OGE80850.1"/>
    </source>
</evidence>
<evidence type="ECO:0008006" key="3">
    <source>
        <dbReference type="Google" id="ProtNLM"/>
    </source>
</evidence>
<reference evidence="1 2" key="1">
    <citation type="journal article" date="2016" name="Nat. Commun.">
        <title>Thousands of microbial genomes shed light on interconnected biogeochemical processes in an aquifer system.</title>
        <authorList>
            <person name="Anantharaman K."/>
            <person name="Brown C.T."/>
            <person name="Hug L.A."/>
            <person name="Sharon I."/>
            <person name="Castelle C.J."/>
            <person name="Probst A.J."/>
            <person name="Thomas B.C."/>
            <person name="Singh A."/>
            <person name="Wilkins M.J."/>
            <person name="Karaoz U."/>
            <person name="Brodie E.L."/>
            <person name="Williams K.H."/>
            <person name="Hubbard S.S."/>
            <person name="Banfield J.F."/>
        </authorList>
    </citation>
    <scope>NUCLEOTIDE SEQUENCE [LARGE SCALE GENOMIC DNA]</scope>
</reference>
<dbReference type="STRING" id="1817825.A2720_03170"/>
<gene>
    <name evidence="1" type="ORF">A2720_03170</name>
</gene>
<sequence>MITITIPKKIEKELKTASRHLGLSWEDFLTSAVLYYLQILEKKIELKKEIETWEKTSDSDLMKFEKSI</sequence>
<comment type="caution">
    <text evidence="1">The sequence shown here is derived from an EMBL/GenBank/DDBJ whole genome shotgun (WGS) entry which is preliminary data.</text>
</comment>
<evidence type="ECO:0000313" key="2">
    <source>
        <dbReference type="Proteomes" id="UP000178892"/>
    </source>
</evidence>